<feature type="compositionally biased region" description="Basic and acidic residues" evidence="2">
    <location>
        <begin position="461"/>
        <end position="474"/>
    </location>
</feature>
<reference evidence="4" key="1">
    <citation type="journal article" date="2015" name="PLoS Genet.">
        <title>Genome Sequence and Transcriptome Analyses of Chrysochromulina tobin: Metabolic Tools for Enhanced Algal Fitness in the Prominent Order Prymnesiales (Haptophyceae).</title>
        <authorList>
            <person name="Hovde B.T."/>
            <person name="Deodato C.R."/>
            <person name="Hunsperger H.M."/>
            <person name="Ryken S.A."/>
            <person name="Yost W."/>
            <person name="Jha R.K."/>
            <person name="Patterson J."/>
            <person name="Monnat R.J. Jr."/>
            <person name="Barlow S.B."/>
            <person name="Starkenburg S.R."/>
            <person name="Cattolico R.A."/>
        </authorList>
    </citation>
    <scope>NUCLEOTIDE SEQUENCE</scope>
    <source>
        <strain evidence="4">CCMP291</strain>
    </source>
</reference>
<evidence type="ECO:0000313" key="4">
    <source>
        <dbReference type="Proteomes" id="UP000037460"/>
    </source>
</evidence>
<sequence>PRDRCRCADRGVARAWPKRVRSAGVWRREAREMQVLKEHKIQPSDKVTVEKVEALLNSVLRELQKEKTRARSVEETLRKMESAAQRQEAQPTAAAALAQIAALQAEFHRLAQQQHVAAEATANRLSALESGVGGRSTCGGRTSGGGGSEKYREPPPLHAPPPKHREPPTVGSSAMTASSQTALEQLEARMASLESRTANATVTATSAASAAEGSAAAVAAMRARVELVASEGTRESRELHAALETLLSRVEAQVQTQLALRTQAIEEACLQAATKAATQTAIGAATSIAAKAPVATGSATANSAAARCDAVEARQKSVEARAEARLLELAEHLKALEKALEHSQREGTSMLGLSEGTSMLGLSEGTSMLGRQLEASLVGRVTDAIQKALPPWVSSESAAERAAEAAAAKAAVAAARHEAAAAKEAAAASAQEAAATQVKLERLEARVEWLEAAQAHAHRRSKDERAAPEPRVEGAPEAMVDLKAQLLKMNSRVDETNLKVEELSQAVAMAAQEGRAASRAAAAATSAVAARGESAAGLAADARLLLERRCQALETTVEALRGSSLGVDRRGSGHGVHGSDGTVGSLDDAWLEAALRPKLNRSEWTTLREELLAEVHKLLHQATAPRPPPPLPSQQLNARLGASREAFPEAAAPAPMDAEAESTRLRLQSRTVSEHFALGGTDGRLYRGAATGVVQEWVLEKEEYSRERPDTAAPTIGVSSAAQAHANAAFSRRAATPGVHTLGLQ</sequence>
<feature type="coiled-coil region" evidence="1">
    <location>
        <begin position="49"/>
        <end position="113"/>
    </location>
</feature>
<feature type="region of interest" description="Disordered" evidence="2">
    <location>
        <begin position="128"/>
        <end position="179"/>
    </location>
</feature>
<protein>
    <submittedName>
        <fullName evidence="3">Uncharacterized protein</fullName>
    </submittedName>
</protein>
<gene>
    <name evidence="3" type="ORF">Ctob_002997</name>
</gene>
<accession>A0A0M0J947</accession>
<feature type="coiled-coil region" evidence="1">
    <location>
        <begin position="486"/>
        <end position="513"/>
    </location>
</feature>
<feature type="region of interest" description="Disordered" evidence="2">
    <location>
        <begin position="454"/>
        <end position="474"/>
    </location>
</feature>
<feature type="compositionally biased region" description="Polar residues" evidence="2">
    <location>
        <begin position="170"/>
        <end position="179"/>
    </location>
</feature>
<feature type="non-terminal residue" evidence="3">
    <location>
        <position position="1"/>
    </location>
</feature>
<comment type="caution">
    <text evidence="3">The sequence shown here is derived from an EMBL/GenBank/DDBJ whole genome shotgun (WGS) entry which is preliminary data.</text>
</comment>
<evidence type="ECO:0000256" key="1">
    <source>
        <dbReference type="SAM" id="Coils"/>
    </source>
</evidence>
<feature type="coiled-coil region" evidence="1">
    <location>
        <begin position="319"/>
        <end position="346"/>
    </location>
</feature>
<keyword evidence="4" id="KW-1185">Reference proteome</keyword>
<name>A0A0M0J947_9EUKA</name>
<evidence type="ECO:0000256" key="2">
    <source>
        <dbReference type="SAM" id="MobiDB-lite"/>
    </source>
</evidence>
<feature type="compositionally biased region" description="Gly residues" evidence="2">
    <location>
        <begin position="131"/>
        <end position="148"/>
    </location>
</feature>
<proteinExistence type="predicted"/>
<evidence type="ECO:0000313" key="3">
    <source>
        <dbReference type="EMBL" id="KOO23109.1"/>
    </source>
</evidence>
<organism evidence="3 4">
    <name type="scientific">Chrysochromulina tobinii</name>
    <dbReference type="NCBI Taxonomy" id="1460289"/>
    <lineage>
        <taxon>Eukaryota</taxon>
        <taxon>Haptista</taxon>
        <taxon>Haptophyta</taxon>
        <taxon>Prymnesiophyceae</taxon>
        <taxon>Prymnesiales</taxon>
        <taxon>Chrysochromulinaceae</taxon>
        <taxon>Chrysochromulina</taxon>
    </lineage>
</organism>
<dbReference type="AlphaFoldDB" id="A0A0M0J947"/>
<dbReference type="EMBL" id="JWZX01003219">
    <property type="protein sequence ID" value="KOO23109.1"/>
    <property type="molecule type" value="Genomic_DNA"/>
</dbReference>
<dbReference type="Proteomes" id="UP000037460">
    <property type="component" value="Unassembled WGS sequence"/>
</dbReference>
<keyword evidence="1" id="KW-0175">Coiled coil</keyword>